<name>A0A1H2AWL6_9ACTN</name>
<organism evidence="2 3">
    <name type="scientific">Actinoplanes derwentensis</name>
    <dbReference type="NCBI Taxonomy" id="113562"/>
    <lineage>
        <taxon>Bacteria</taxon>
        <taxon>Bacillati</taxon>
        <taxon>Actinomycetota</taxon>
        <taxon>Actinomycetes</taxon>
        <taxon>Micromonosporales</taxon>
        <taxon>Micromonosporaceae</taxon>
        <taxon>Actinoplanes</taxon>
    </lineage>
</organism>
<dbReference type="InterPro" id="IPR002035">
    <property type="entry name" value="VWF_A"/>
</dbReference>
<dbReference type="InterPro" id="IPR036465">
    <property type="entry name" value="vWFA_dom_sf"/>
</dbReference>
<dbReference type="Proteomes" id="UP000198688">
    <property type="component" value="Chromosome I"/>
</dbReference>
<sequence length="224" mass="24246">MSQQILPFYLVCDESGSMSGEPIDAINKALPELHYEIGGNPVVSDKTRFCLIGFSNKAEILLPLSDMSTVTSMPALKASGGTDYRKAFELLRQTINDDVNALKAQGHQVYRPAVFFLSDGHPNSNQWQETYQALNDQAWRPHPNILAFGFGQADQQTIQQVANTKAFMADGTLGPAAALQEFAKSLIRSIVNSGTQSASNQSEGASLVMPDHVPGFTTITADPV</sequence>
<feature type="domain" description="VWFA" evidence="1">
    <location>
        <begin position="7"/>
        <end position="186"/>
    </location>
</feature>
<dbReference type="AlphaFoldDB" id="A0A1H2AWL6"/>
<protein>
    <submittedName>
        <fullName evidence="2">Uncharacterized conserved protein YegL, contains vWA domain of TerY type</fullName>
    </submittedName>
</protein>
<accession>A0A1H2AWL6</accession>
<dbReference type="Pfam" id="PF00092">
    <property type="entry name" value="VWA"/>
    <property type="match status" value="1"/>
</dbReference>
<evidence type="ECO:0000313" key="3">
    <source>
        <dbReference type="Proteomes" id="UP000198688"/>
    </source>
</evidence>
<dbReference type="SMART" id="SM00327">
    <property type="entry name" value="VWA"/>
    <property type="match status" value="1"/>
</dbReference>
<dbReference type="SUPFAM" id="SSF53300">
    <property type="entry name" value="vWA-like"/>
    <property type="match status" value="1"/>
</dbReference>
<dbReference type="RefSeq" id="WP_092546154.1">
    <property type="nucleotide sequence ID" value="NZ_BOMJ01000042.1"/>
</dbReference>
<dbReference type="Gene3D" id="3.40.50.410">
    <property type="entry name" value="von Willebrand factor, type A domain"/>
    <property type="match status" value="1"/>
</dbReference>
<dbReference type="PROSITE" id="PS50234">
    <property type="entry name" value="VWFA"/>
    <property type="match status" value="1"/>
</dbReference>
<proteinExistence type="predicted"/>
<evidence type="ECO:0000313" key="2">
    <source>
        <dbReference type="EMBL" id="SDT50321.1"/>
    </source>
</evidence>
<gene>
    <name evidence="2" type="ORF">SAMN04489716_4150</name>
</gene>
<reference evidence="2 3" key="1">
    <citation type="submission" date="2016-10" db="EMBL/GenBank/DDBJ databases">
        <authorList>
            <person name="de Groot N.N."/>
        </authorList>
    </citation>
    <scope>NUCLEOTIDE SEQUENCE [LARGE SCALE GENOMIC DNA]</scope>
    <source>
        <strain evidence="2 3">DSM 43941</strain>
    </source>
</reference>
<dbReference type="OrthoDB" id="9806395at2"/>
<dbReference type="STRING" id="113562.SAMN04489716_4150"/>
<evidence type="ECO:0000259" key="1">
    <source>
        <dbReference type="PROSITE" id="PS50234"/>
    </source>
</evidence>
<dbReference type="EMBL" id="LT629758">
    <property type="protein sequence ID" value="SDT50321.1"/>
    <property type="molecule type" value="Genomic_DNA"/>
</dbReference>
<keyword evidence="3" id="KW-1185">Reference proteome</keyword>